<dbReference type="RefSeq" id="WP_153402925.1">
    <property type="nucleotide sequence ID" value="NZ_ML762429.1"/>
</dbReference>
<evidence type="ECO:0000313" key="3">
    <source>
        <dbReference type="Proteomes" id="UP000480246"/>
    </source>
</evidence>
<organism evidence="2 3">
    <name type="scientific">Gracilibacillus oryzae</name>
    <dbReference type="NCBI Taxonomy" id="1672701"/>
    <lineage>
        <taxon>Bacteria</taxon>
        <taxon>Bacillati</taxon>
        <taxon>Bacillota</taxon>
        <taxon>Bacilli</taxon>
        <taxon>Bacillales</taxon>
        <taxon>Bacillaceae</taxon>
        <taxon>Gracilibacillus</taxon>
    </lineage>
</organism>
<evidence type="ECO:0000259" key="1">
    <source>
        <dbReference type="Pfam" id="PF08808"/>
    </source>
</evidence>
<accession>A0A7C8GTF3</accession>
<reference evidence="2 3" key="1">
    <citation type="submission" date="2019-10" db="EMBL/GenBank/DDBJ databases">
        <title>Gracilibacillus sp. nov. isolated from rice seeds.</title>
        <authorList>
            <person name="He S."/>
        </authorList>
    </citation>
    <scope>NUCLEOTIDE SEQUENCE [LARGE SCALE GENOMIC DNA]</scope>
    <source>
        <strain evidence="2 3">TD8</strain>
    </source>
</reference>
<gene>
    <name evidence="2" type="ORF">F9U64_09930</name>
</gene>
<proteinExistence type="predicted"/>
<name>A0A7C8GTF3_9BACI</name>
<sequence>MKLLKTLPEDEKKGCLKIFISDDKNYRLDTRRLFSEIIREIFGNEPLSKLITDEKEIFEILSKLEKKFNLEKDKMEYIWWWRGGNSPIGKFEVSGNYLLMDYWKLRIEELYIQISPISVFDYIVFRVKGENNNTPDIRNYNWTNEFVDLDLDHHTFYDYSIREHVDDDLQFFKQPYNFILSAKFALPNLNMKGYSDSKIVIMLNKLLFNVIGYDEFNTWYNGILNGLKRQIDQFYNYLKEYPMLALNTEFGRHILENINGLGKHEITNASFYRARKLKEYIPYDEGGMWHPTAEKVAIYEGRYNHFGQSFLYLSSNEMTAFSEVIPLWHRSCSMIRIDVNQLIYVLDLRKVNFYTEDKGMNFIMLHYMLVYEGIVSRETKNEYVKPEYLVPRFIADCARLYDFDGILFSSVKGEGENLVLFEPDKLKLEQTIVTFEQPYIFYQN</sequence>
<protein>
    <submittedName>
        <fullName evidence="2">RES family NAD+ phosphorylase</fullName>
    </submittedName>
</protein>
<feature type="domain" description="RES" evidence="1">
    <location>
        <begin position="272"/>
        <end position="427"/>
    </location>
</feature>
<dbReference type="InterPro" id="IPR014914">
    <property type="entry name" value="RES_dom"/>
</dbReference>
<dbReference type="EMBL" id="WEID01000047">
    <property type="protein sequence ID" value="KAB8136810.1"/>
    <property type="molecule type" value="Genomic_DNA"/>
</dbReference>
<dbReference type="Proteomes" id="UP000480246">
    <property type="component" value="Unassembled WGS sequence"/>
</dbReference>
<dbReference type="AlphaFoldDB" id="A0A7C8GTF3"/>
<comment type="caution">
    <text evidence="2">The sequence shown here is derived from an EMBL/GenBank/DDBJ whole genome shotgun (WGS) entry which is preliminary data.</text>
</comment>
<keyword evidence="3" id="KW-1185">Reference proteome</keyword>
<evidence type="ECO:0000313" key="2">
    <source>
        <dbReference type="EMBL" id="KAB8136810.1"/>
    </source>
</evidence>
<dbReference type="OrthoDB" id="1425103at2"/>
<dbReference type="Pfam" id="PF08808">
    <property type="entry name" value="RES"/>
    <property type="match status" value="1"/>
</dbReference>